<dbReference type="Gene3D" id="1.10.760.10">
    <property type="entry name" value="Cytochrome c-like domain"/>
    <property type="match status" value="1"/>
</dbReference>
<evidence type="ECO:0000259" key="8">
    <source>
        <dbReference type="PROSITE" id="PS51007"/>
    </source>
</evidence>
<proteinExistence type="predicted"/>
<protein>
    <submittedName>
        <fullName evidence="9">C-type cytochrome</fullName>
    </submittedName>
</protein>
<evidence type="ECO:0000313" key="9">
    <source>
        <dbReference type="EMBL" id="MFC5505695.1"/>
    </source>
</evidence>
<gene>
    <name evidence="9" type="ORF">ACFPN9_10535</name>
</gene>
<keyword evidence="4" id="KW-0249">Electron transport</keyword>
<dbReference type="InterPro" id="IPR036909">
    <property type="entry name" value="Cyt_c-like_dom_sf"/>
</dbReference>
<keyword evidence="3 6" id="KW-0479">Metal-binding</keyword>
<keyword evidence="5 6" id="KW-0408">Iron</keyword>
<dbReference type="Proteomes" id="UP001596060">
    <property type="component" value="Unassembled WGS sequence"/>
</dbReference>
<dbReference type="PANTHER" id="PTHR11961">
    <property type="entry name" value="CYTOCHROME C"/>
    <property type="match status" value="1"/>
</dbReference>
<reference evidence="10" key="1">
    <citation type="journal article" date="2019" name="Int. J. Syst. Evol. Microbiol.">
        <title>The Global Catalogue of Microorganisms (GCM) 10K type strain sequencing project: providing services to taxonomists for standard genome sequencing and annotation.</title>
        <authorList>
            <consortium name="The Broad Institute Genomics Platform"/>
            <consortium name="The Broad Institute Genome Sequencing Center for Infectious Disease"/>
            <person name="Wu L."/>
            <person name="Ma J."/>
        </authorList>
    </citation>
    <scope>NUCLEOTIDE SEQUENCE [LARGE SCALE GENOMIC DNA]</scope>
    <source>
        <strain evidence="10">CCUG 43117</strain>
    </source>
</reference>
<comment type="caution">
    <text evidence="9">The sequence shown here is derived from an EMBL/GenBank/DDBJ whole genome shotgun (WGS) entry which is preliminary data.</text>
</comment>
<evidence type="ECO:0000256" key="4">
    <source>
        <dbReference type="ARBA" id="ARBA00022982"/>
    </source>
</evidence>
<dbReference type="PRINTS" id="PR00604">
    <property type="entry name" value="CYTCHRMECIAB"/>
</dbReference>
<dbReference type="RefSeq" id="WP_067993503.1">
    <property type="nucleotide sequence ID" value="NZ_JBHSLU010000020.1"/>
</dbReference>
<keyword evidence="10" id="KW-1185">Reference proteome</keyword>
<feature type="chain" id="PRO_5047343174" evidence="7">
    <location>
        <begin position="21"/>
        <end position="128"/>
    </location>
</feature>
<dbReference type="EMBL" id="JBHSLU010000020">
    <property type="protein sequence ID" value="MFC5505695.1"/>
    <property type="molecule type" value="Genomic_DNA"/>
</dbReference>
<dbReference type="InterPro" id="IPR002327">
    <property type="entry name" value="Cyt_c_1A/1B"/>
</dbReference>
<keyword evidence="7" id="KW-0732">Signal</keyword>
<dbReference type="PROSITE" id="PS51007">
    <property type="entry name" value="CYTC"/>
    <property type="match status" value="1"/>
</dbReference>
<name>A0ABW0NZY4_9HYPH</name>
<feature type="domain" description="Cytochrome c" evidence="8">
    <location>
        <begin position="21"/>
        <end position="121"/>
    </location>
</feature>
<accession>A0ABW0NZY4</accession>
<keyword evidence="2 6" id="KW-0349">Heme</keyword>
<evidence type="ECO:0000313" key="10">
    <source>
        <dbReference type="Proteomes" id="UP001596060"/>
    </source>
</evidence>
<feature type="signal peptide" evidence="7">
    <location>
        <begin position="1"/>
        <end position="20"/>
    </location>
</feature>
<evidence type="ECO:0000256" key="3">
    <source>
        <dbReference type="ARBA" id="ARBA00022723"/>
    </source>
</evidence>
<evidence type="ECO:0000256" key="6">
    <source>
        <dbReference type="PROSITE-ProRule" id="PRU00433"/>
    </source>
</evidence>
<dbReference type="SUPFAM" id="SSF46626">
    <property type="entry name" value="Cytochrome c"/>
    <property type="match status" value="1"/>
</dbReference>
<evidence type="ECO:0000256" key="5">
    <source>
        <dbReference type="ARBA" id="ARBA00023004"/>
    </source>
</evidence>
<evidence type="ECO:0000256" key="1">
    <source>
        <dbReference type="ARBA" id="ARBA00022448"/>
    </source>
</evidence>
<dbReference type="InterPro" id="IPR009056">
    <property type="entry name" value="Cyt_c-like_dom"/>
</dbReference>
<dbReference type="Pfam" id="PF00034">
    <property type="entry name" value="Cytochrom_C"/>
    <property type="match status" value="1"/>
</dbReference>
<evidence type="ECO:0000256" key="2">
    <source>
        <dbReference type="ARBA" id="ARBA00022617"/>
    </source>
</evidence>
<keyword evidence="1" id="KW-0813">Transport</keyword>
<organism evidence="9 10">
    <name type="scientific">Bosea massiliensis</name>
    <dbReference type="NCBI Taxonomy" id="151419"/>
    <lineage>
        <taxon>Bacteria</taxon>
        <taxon>Pseudomonadati</taxon>
        <taxon>Pseudomonadota</taxon>
        <taxon>Alphaproteobacteria</taxon>
        <taxon>Hyphomicrobiales</taxon>
        <taxon>Boseaceae</taxon>
        <taxon>Bosea</taxon>
    </lineage>
</organism>
<sequence length="128" mass="13767">MKMILPLVALGLLAQAQARAQDAAAGEKTYAQCRACHQIGETAKNTVGPVMNGVIGRKAAEREGYSYSNAMKSSGLTWDEATFADYIKDPKAKVPGTKMIYAGLKDDKRIADLVAFLKQFDAEGKKAP</sequence>
<evidence type="ECO:0000256" key="7">
    <source>
        <dbReference type="SAM" id="SignalP"/>
    </source>
</evidence>